<keyword evidence="3" id="KW-1185">Reference proteome</keyword>
<dbReference type="Proteomes" id="UP001595816">
    <property type="component" value="Unassembled WGS sequence"/>
</dbReference>
<dbReference type="Gene3D" id="3.10.450.50">
    <property type="match status" value="1"/>
</dbReference>
<evidence type="ECO:0000259" key="1">
    <source>
        <dbReference type="Pfam" id="PF14534"/>
    </source>
</evidence>
<organism evidence="2 3">
    <name type="scientific">Hamadaea flava</name>
    <dbReference type="NCBI Taxonomy" id="1742688"/>
    <lineage>
        <taxon>Bacteria</taxon>
        <taxon>Bacillati</taxon>
        <taxon>Actinomycetota</taxon>
        <taxon>Actinomycetes</taxon>
        <taxon>Micromonosporales</taxon>
        <taxon>Micromonosporaceae</taxon>
        <taxon>Hamadaea</taxon>
    </lineage>
</organism>
<dbReference type="SUPFAM" id="SSF54427">
    <property type="entry name" value="NTF2-like"/>
    <property type="match status" value="1"/>
</dbReference>
<sequence length="149" mass="16234">MTITDRAAIENVLHASAEAWAAGDGTAYGACFTSDASYVTWIGTPYHGCDEIAASHQALFAQFLKGTKLAVDIAEIRFYGPDAAVVSTTGDVYKGARPAPEKFSKTQTYTVVREADGQWRIAAFHNTKRKRIMEAISFKFAPKTAPQPR</sequence>
<dbReference type="InterPro" id="IPR027843">
    <property type="entry name" value="DUF4440"/>
</dbReference>
<evidence type="ECO:0000313" key="3">
    <source>
        <dbReference type="Proteomes" id="UP001595816"/>
    </source>
</evidence>
<dbReference type="Pfam" id="PF14534">
    <property type="entry name" value="DUF4440"/>
    <property type="match status" value="1"/>
</dbReference>
<dbReference type="EMBL" id="JBHSAY010000006">
    <property type="protein sequence ID" value="MFC4131493.1"/>
    <property type="molecule type" value="Genomic_DNA"/>
</dbReference>
<gene>
    <name evidence="2" type="ORF">ACFOZ4_12860</name>
</gene>
<proteinExistence type="predicted"/>
<dbReference type="NCBIfam" id="TIGR02246">
    <property type="entry name" value="SgcJ/EcaC family oxidoreductase"/>
    <property type="match status" value="1"/>
</dbReference>
<evidence type="ECO:0000313" key="2">
    <source>
        <dbReference type="EMBL" id="MFC4131493.1"/>
    </source>
</evidence>
<dbReference type="InterPro" id="IPR011944">
    <property type="entry name" value="Steroid_delta5-4_isomerase"/>
</dbReference>
<reference evidence="3" key="1">
    <citation type="journal article" date="2019" name="Int. J. Syst. Evol. Microbiol.">
        <title>The Global Catalogue of Microorganisms (GCM) 10K type strain sequencing project: providing services to taxonomists for standard genome sequencing and annotation.</title>
        <authorList>
            <consortium name="The Broad Institute Genomics Platform"/>
            <consortium name="The Broad Institute Genome Sequencing Center for Infectious Disease"/>
            <person name="Wu L."/>
            <person name="Ma J."/>
        </authorList>
    </citation>
    <scope>NUCLEOTIDE SEQUENCE [LARGE SCALE GENOMIC DNA]</scope>
    <source>
        <strain evidence="3">CGMCC 4.7289</strain>
    </source>
</reference>
<dbReference type="InterPro" id="IPR032710">
    <property type="entry name" value="NTF2-like_dom_sf"/>
</dbReference>
<accession>A0ABV8LMG9</accession>
<comment type="caution">
    <text evidence="2">The sequence shown here is derived from an EMBL/GenBank/DDBJ whole genome shotgun (WGS) entry which is preliminary data.</text>
</comment>
<name>A0ABV8LMG9_9ACTN</name>
<feature type="domain" description="DUF4440" evidence="1">
    <location>
        <begin position="12"/>
        <end position="121"/>
    </location>
</feature>
<dbReference type="RefSeq" id="WP_253755071.1">
    <property type="nucleotide sequence ID" value="NZ_JAMZDZ010000001.1"/>
</dbReference>
<protein>
    <submittedName>
        <fullName evidence="2">SgcJ/EcaC family oxidoreductase</fullName>
    </submittedName>
</protein>